<dbReference type="Proteomes" id="UP000245133">
    <property type="component" value="Unassembled WGS sequence"/>
</dbReference>
<comment type="caution">
    <text evidence="2">The sequence shown here is derived from an EMBL/GenBank/DDBJ whole genome shotgun (WGS) entry which is preliminary data.</text>
</comment>
<gene>
    <name evidence="2" type="ORF">LPTSP4_32680</name>
</gene>
<evidence type="ECO:0000313" key="2">
    <source>
        <dbReference type="EMBL" id="GBF51730.1"/>
    </source>
</evidence>
<dbReference type="AlphaFoldDB" id="A0A2P2E4B8"/>
<keyword evidence="3" id="KW-1185">Reference proteome</keyword>
<sequence>MDEIHFFSVSLLNLPSSTKVKSGDESAIQLELGDNNQTSVEILVNYRSEQIDLLNMIASRRLRSAKIIVRNQRGQVLAKEDLATENISALEFIRQTIELPKNNVLKVGDTISFQLEAIYVDPKIDVACAEGESSCDKFRRLSNETNVQDSIQTWNRKSVPQGKPGETVLIQQPTLIGNGNVVLYQEWKLYSQPTYFRIGGILKDGKSIDEKESEIELPKLTEENREEPEPFIHSTPNSRHEERKILPKKRKRTILLP</sequence>
<reference evidence="2 3" key="1">
    <citation type="submission" date="2018-02" db="EMBL/GenBank/DDBJ databases">
        <title>Novel Leptospira species isolated from soil and water in Japan.</title>
        <authorList>
            <person name="Nakao R."/>
            <person name="Masuzawa T."/>
        </authorList>
    </citation>
    <scope>NUCLEOTIDE SEQUENCE [LARGE SCALE GENOMIC DNA]</scope>
    <source>
        <strain evidence="2 3">YH101</strain>
    </source>
</reference>
<accession>A0A2P2E4B8</accession>
<evidence type="ECO:0000313" key="3">
    <source>
        <dbReference type="Proteomes" id="UP000245133"/>
    </source>
</evidence>
<name>A0A2P2E4B8_9LEPT</name>
<dbReference type="EMBL" id="BFBB01000008">
    <property type="protein sequence ID" value="GBF51730.1"/>
    <property type="molecule type" value="Genomic_DNA"/>
</dbReference>
<protein>
    <submittedName>
        <fullName evidence="2">Uncharacterized protein</fullName>
    </submittedName>
</protein>
<organism evidence="2 3">
    <name type="scientific">Leptospira ryugenii</name>
    <dbReference type="NCBI Taxonomy" id="1917863"/>
    <lineage>
        <taxon>Bacteria</taxon>
        <taxon>Pseudomonadati</taxon>
        <taxon>Spirochaetota</taxon>
        <taxon>Spirochaetia</taxon>
        <taxon>Leptospirales</taxon>
        <taxon>Leptospiraceae</taxon>
        <taxon>Leptospira</taxon>
    </lineage>
</organism>
<proteinExistence type="predicted"/>
<feature type="compositionally biased region" description="Basic and acidic residues" evidence="1">
    <location>
        <begin position="216"/>
        <end position="230"/>
    </location>
</feature>
<feature type="region of interest" description="Disordered" evidence="1">
    <location>
        <begin position="216"/>
        <end position="248"/>
    </location>
</feature>
<evidence type="ECO:0000256" key="1">
    <source>
        <dbReference type="SAM" id="MobiDB-lite"/>
    </source>
</evidence>